<dbReference type="Pfam" id="PF03006">
    <property type="entry name" value="HlyIII"/>
    <property type="match status" value="1"/>
</dbReference>
<comment type="subcellular location">
    <subcellularLocation>
        <location evidence="1">Membrane</location>
        <topology evidence="1">Multi-pass membrane protein</topology>
    </subcellularLocation>
</comment>
<feature type="transmembrane region" description="Helical" evidence="5">
    <location>
        <begin position="108"/>
        <end position="128"/>
    </location>
</feature>
<feature type="transmembrane region" description="Helical" evidence="5">
    <location>
        <begin position="81"/>
        <end position="102"/>
    </location>
</feature>
<dbReference type="PANTHER" id="PTHR20855">
    <property type="entry name" value="ADIPOR/PROGESTIN RECEPTOR-RELATED"/>
    <property type="match status" value="1"/>
</dbReference>
<keyword evidence="7" id="KW-1185">Reference proteome</keyword>
<evidence type="ECO:0000256" key="1">
    <source>
        <dbReference type="ARBA" id="ARBA00004141"/>
    </source>
</evidence>
<keyword evidence="2 5" id="KW-0812">Transmembrane</keyword>
<proteinExistence type="predicted"/>
<comment type="caution">
    <text evidence="6">The sequence shown here is derived from an EMBL/GenBank/DDBJ whole genome shotgun (WGS) entry which is preliminary data.</text>
</comment>
<accession>A0ABS5ECC9</accession>
<evidence type="ECO:0000256" key="3">
    <source>
        <dbReference type="ARBA" id="ARBA00022989"/>
    </source>
</evidence>
<feature type="transmembrane region" description="Helical" evidence="5">
    <location>
        <begin position="191"/>
        <end position="211"/>
    </location>
</feature>
<dbReference type="PANTHER" id="PTHR20855:SF3">
    <property type="entry name" value="LD03007P"/>
    <property type="match status" value="1"/>
</dbReference>
<evidence type="ECO:0000313" key="7">
    <source>
        <dbReference type="Proteomes" id="UP000698752"/>
    </source>
</evidence>
<dbReference type="EMBL" id="JAAEDI010000003">
    <property type="protein sequence ID" value="MBR0648675.1"/>
    <property type="molecule type" value="Genomic_DNA"/>
</dbReference>
<feature type="transmembrane region" description="Helical" evidence="5">
    <location>
        <begin position="161"/>
        <end position="179"/>
    </location>
</feature>
<keyword evidence="4 5" id="KW-0472">Membrane</keyword>
<evidence type="ECO:0000313" key="6">
    <source>
        <dbReference type="EMBL" id="MBR0648675.1"/>
    </source>
</evidence>
<organism evidence="6 7">
    <name type="scientific">Neoroseomonas terrae</name>
    <dbReference type="NCBI Taxonomy" id="424799"/>
    <lineage>
        <taxon>Bacteria</taxon>
        <taxon>Pseudomonadati</taxon>
        <taxon>Pseudomonadota</taxon>
        <taxon>Alphaproteobacteria</taxon>
        <taxon>Acetobacterales</taxon>
        <taxon>Acetobacteraceae</taxon>
        <taxon>Neoroseomonas</taxon>
    </lineage>
</organism>
<feature type="transmembrane region" description="Helical" evidence="5">
    <location>
        <begin position="135"/>
        <end position="155"/>
    </location>
</feature>
<evidence type="ECO:0000256" key="4">
    <source>
        <dbReference type="ARBA" id="ARBA00023136"/>
    </source>
</evidence>
<keyword evidence="3 5" id="KW-1133">Transmembrane helix</keyword>
<reference evidence="7" key="1">
    <citation type="journal article" date="2021" name="Syst. Appl. Microbiol.">
        <title>Roseomonas hellenica sp. nov., isolated from roots of wild-growing Alkanna tinctoria.</title>
        <authorList>
            <person name="Rat A."/>
            <person name="Naranjo H.D."/>
            <person name="Lebbe L."/>
            <person name="Cnockaert M."/>
            <person name="Krigas N."/>
            <person name="Grigoriadou K."/>
            <person name="Maloupa E."/>
            <person name="Willems A."/>
        </authorList>
    </citation>
    <scope>NUCLEOTIDE SEQUENCE [LARGE SCALE GENOMIC DNA]</scope>
    <source>
        <strain evidence="7">LMG 31159</strain>
    </source>
</reference>
<feature type="transmembrane region" description="Helical" evidence="5">
    <location>
        <begin position="17"/>
        <end position="37"/>
    </location>
</feature>
<gene>
    <name evidence="6" type="ORF">GXW78_03305</name>
</gene>
<dbReference type="RefSeq" id="WP_211866028.1">
    <property type="nucleotide sequence ID" value="NZ_JAAEDI010000003.1"/>
</dbReference>
<protein>
    <submittedName>
        <fullName evidence="6">Hemolysin III family protein</fullName>
    </submittedName>
</protein>
<sequence length="216" mass="22955">MSGTCVYTRGEQLADGGIHLVGLSAAVVACSALVMAGHQSRSILVSAVAGLYGIGLLAMLGSSALYHLVKEGRWRPRLRRLDHAAIFVMIAGTYTPVVVFAIPGTWGWSLLTVVWAGAVAGAAVKFLAPGRFERLSVLAYLVLGWAGMAAIGPLLDALRTPDMVLLAAGGLLYSFGVLMHLSTRLRYHNALWHLFVLVAAGCHFVAVYRLVLSQQA</sequence>
<name>A0ABS5ECC9_9PROT</name>
<feature type="transmembrane region" description="Helical" evidence="5">
    <location>
        <begin position="43"/>
        <end position="69"/>
    </location>
</feature>
<evidence type="ECO:0000256" key="5">
    <source>
        <dbReference type="SAM" id="Phobius"/>
    </source>
</evidence>
<dbReference type="Proteomes" id="UP000698752">
    <property type="component" value="Unassembled WGS sequence"/>
</dbReference>
<evidence type="ECO:0000256" key="2">
    <source>
        <dbReference type="ARBA" id="ARBA00022692"/>
    </source>
</evidence>
<dbReference type="InterPro" id="IPR004254">
    <property type="entry name" value="AdipoR/HlyIII-related"/>
</dbReference>